<accession>A0A4V2V8B3</accession>
<protein>
    <submittedName>
        <fullName evidence="1">Uncharacterized protein</fullName>
    </submittedName>
</protein>
<dbReference type="EMBL" id="SMBH01000015">
    <property type="protein sequence ID" value="TCU12565.1"/>
    <property type="molecule type" value="Genomic_DNA"/>
</dbReference>
<comment type="caution">
    <text evidence="1">The sequence shown here is derived from an EMBL/GenBank/DDBJ whole genome shotgun (WGS) entry which is preliminary data.</text>
</comment>
<name>A0A4V2V8B3_RHISU</name>
<evidence type="ECO:0000313" key="1">
    <source>
        <dbReference type="EMBL" id="TCU12565.1"/>
    </source>
</evidence>
<gene>
    <name evidence="1" type="ORF">EV132_1151</name>
</gene>
<dbReference type="Proteomes" id="UP000294576">
    <property type="component" value="Unassembled WGS sequence"/>
</dbReference>
<proteinExistence type="predicted"/>
<organism evidence="1 2">
    <name type="scientific">Rhizobium sullae</name>
    <name type="common">Rhizobium hedysari</name>
    <dbReference type="NCBI Taxonomy" id="50338"/>
    <lineage>
        <taxon>Bacteria</taxon>
        <taxon>Pseudomonadati</taxon>
        <taxon>Pseudomonadota</taxon>
        <taxon>Alphaproteobacteria</taxon>
        <taxon>Hyphomicrobiales</taxon>
        <taxon>Rhizobiaceae</taxon>
        <taxon>Rhizobium/Agrobacterium group</taxon>
        <taxon>Rhizobium</taxon>
    </lineage>
</organism>
<evidence type="ECO:0000313" key="2">
    <source>
        <dbReference type="Proteomes" id="UP000294576"/>
    </source>
</evidence>
<reference evidence="1 2" key="1">
    <citation type="submission" date="2019-03" db="EMBL/GenBank/DDBJ databases">
        <title>Genomic Encyclopedia of Type Strains, Phase IV (KMG-V): Genome sequencing to study the core and pangenomes of soil and plant-associated prokaryotes.</title>
        <authorList>
            <person name="Whitman W."/>
        </authorList>
    </citation>
    <scope>NUCLEOTIDE SEQUENCE [LARGE SCALE GENOMIC DNA]</scope>
    <source>
        <strain evidence="1 2">Hc14</strain>
    </source>
</reference>
<dbReference type="AlphaFoldDB" id="A0A4V2V8B3"/>
<sequence length="66" mass="7608">MFKGFLTQRDPKFDPFFTSTTNGRRAAKAFLGRLKERKADRDEGPHPVPSCGTLFRTCRRRDYSPA</sequence>